<dbReference type="EMBL" id="JACHJF010000002">
    <property type="protein sequence ID" value="MBB5117619.1"/>
    <property type="molecule type" value="Genomic_DNA"/>
</dbReference>
<evidence type="ECO:0000256" key="1">
    <source>
        <dbReference type="ARBA" id="ARBA00007812"/>
    </source>
</evidence>
<gene>
    <name evidence="8" type="ORF">AF335_03650</name>
    <name evidence="7" type="ORF">FHS36_001025</name>
</gene>
<evidence type="ECO:0000259" key="4">
    <source>
        <dbReference type="Pfam" id="PF00205"/>
    </source>
</evidence>
<dbReference type="InterPro" id="IPR011766">
    <property type="entry name" value="TPP_enzyme_TPP-bd"/>
</dbReference>
<dbReference type="EC" id="3.7.1.22" evidence="7"/>
<dbReference type="InterPro" id="IPR045229">
    <property type="entry name" value="TPP_enz"/>
</dbReference>
<dbReference type="Proteomes" id="UP000528608">
    <property type="component" value="Unassembled WGS sequence"/>
</dbReference>
<dbReference type="OrthoDB" id="3194735at2"/>
<reference evidence="7 10" key="3">
    <citation type="submission" date="2020-08" db="EMBL/GenBank/DDBJ databases">
        <title>Genomic Encyclopedia of Type Strains, Phase III (KMG-III): the genomes of soil and plant-associated and newly described type strains.</title>
        <authorList>
            <person name="Whitman W."/>
        </authorList>
    </citation>
    <scope>NUCLEOTIDE SEQUENCE [LARGE SCALE GENOMIC DNA]</scope>
    <source>
        <strain evidence="7 10">CECT 3259</strain>
    </source>
</reference>
<keyword evidence="2 3" id="KW-0786">Thiamine pyrophosphate</keyword>
<dbReference type="GO" id="GO:0050660">
    <property type="term" value="F:flavin adenine dinucleotide binding"/>
    <property type="evidence" value="ECO:0007669"/>
    <property type="project" value="TreeGrafter"/>
</dbReference>
<protein>
    <submittedName>
        <fullName evidence="7">3D-(3,5/4)-trihydroxycyclohexane-1,2-dione acylhydrolase (Decyclizing)</fullName>
        <ecNumber evidence="7">3.7.1.22</ecNumber>
    </submittedName>
    <submittedName>
        <fullName evidence="8">3D-(3,5/4)-trihydroxycyclohexane-1,2-dione hydrolase</fullName>
    </submittedName>
</protein>
<evidence type="ECO:0000313" key="7">
    <source>
        <dbReference type="EMBL" id="MBB5117619.1"/>
    </source>
</evidence>
<dbReference type="InterPro" id="IPR029035">
    <property type="entry name" value="DHS-like_NAD/FAD-binding_dom"/>
</dbReference>
<dbReference type="GO" id="GO:0009099">
    <property type="term" value="P:L-valine biosynthetic process"/>
    <property type="evidence" value="ECO:0007669"/>
    <property type="project" value="TreeGrafter"/>
</dbReference>
<dbReference type="AlphaFoldDB" id="A0A2N8P340"/>
<dbReference type="SUPFAM" id="SSF52467">
    <property type="entry name" value="DHS-like NAD/FAD-binding domain"/>
    <property type="match status" value="1"/>
</dbReference>
<dbReference type="Pfam" id="PF02775">
    <property type="entry name" value="TPP_enzyme_C"/>
    <property type="match status" value="1"/>
</dbReference>
<dbReference type="SUPFAM" id="SSF52518">
    <property type="entry name" value="Thiamin diphosphate-binding fold (THDP-binding)"/>
    <property type="match status" value="2"/>
</dbReference>
<dbReference type="GO" id="GO:0019310">
    <property type="term" value="P:inositol catabolic process"/>
    <property type="evidence" value="ECO:0007669"/>
    <property type="project" value="InterPro"/>
</dbReference>
<dbReference type="CDD" id="cd07035">
    <property type="entry name" value="TPP_PYR_POX_like"/>
    <property type="match status" value="1"/>
</dbReference>
<dbReference type="GO" id="GO:0003984">
    <property type="term" value="F:acetolactate synthase activity"/>
    <property type="evidence" value="ECO:0007669"/>
    <property type="project" value="TreeGrafter"/>
</dbReference>
<dbReference type="Proteomes" id="UP000235945">
    <property type="component" value="Unassembled WGS sequence"/>
</dbReference>
<keyword evidence="9" id="KW-1185">Reference proteome</keyword>
<reference evidence="8" key="2">
    <citation type="submission" date="2015-07" db="EMBL/GenBank/DDBJ databases">
        <authorList>
            <person name="Noorani M."/>
        </authorList>
    </citation>
    <scope>NUCLEOTIDE SEQUENCE [LARGE SCALE GENOMIC DNA]</scope>
    <source>
        <strain evidence="8">ATCC 27428</strain>
    </source>
</reference>
<dbReference type="NCBIfam" id="TIGR04377">
    <property type="entry name" value="myo_inos_iolD"/>
    <property type="match status" value="1"/>
</dbReference>
<accession>A0A2N8P340</accession>
<dbReference type="RefSeq" id="WP_102916756.1">
    <property type="nucleotide sequence ID" value="NZ_JACHJF010000002.1"/>
</dbReference>
<dbReference type="InterPro" id="IPR029061">
    <property type="entry name" value="THDP-binding"/>
</dbReference>
<organism evidence="8 9">
    <name type="scientific">Streptomyces eurocidicus</name>
    <name type="common">Streptoverticillium eurocidicus</name>
    <dbReference type="NCBI Taxonomy" id="66423"/>
    <lineage>
        <taxon>Bacteria</taxon>
        <taxon>Bacillati</taxon>
        <taxon>Actinomycetota</taxon>
        <taxon>Actinomycetes</taxon>
        <taxon>Kitasatosporales</taxon>
        <taxon>Streptomycetaceae</taxon>
        <taxon>Streptomyces</taxon>
    </lineage>
</organism>
<evidence type="ECO:0000313" key="9">
    <source>
        <dbReference type="Proteomes" id="UP000235945"/>
    </source>
</evidence>
<dbReference type="InterPro" id="IPR030817">
    <property type="entry name" value="Myo_inos_IolD"/>
</dbReference>
<dbReference type="PANTHER" id="PTHR18968:SF9">
    <property type="entry name" value="3D-(3,5_4)-TRIHYDROXYCYCLOHEXANE-1,2-DIONE HYDROLASE"/>
    <property type="match status" value="1"/>
</dbReference>
<evidence type="ECO:0000256" key="2">
    <source>
        <dbReference type="ARBA" id="ARBA00023052"/>
    </source>
</evidence>
<dbReference type="GO" id="GO:0030976">
    <property type="term" value="F:thiamine pyrophosphate binding"/>
    <property type="evidence" value="ECO:0007669"/>
    <property type="project" value="InterPro"/>
</dbReference>
<reference evidence="9" key="1">
    <citation type="submission" date="2015-07" db="EMBL/GenBank/DDBJ databases">
        <authorList>
            <person name="Graham D.E."/>
            <person name="Giannone R.J."/>
            <person name="Gulvik C.A."/>
            <person name="Hettich R.L."/>
            <person name="Klingeman D.M."/>
            <person name="Mahan K.M."/>
            <person name="Parry R.J."/>
            <person name="Spain J.C."/>
        </authorList>
    </citation>
    <scope>NUCLEOTIDE SEQUENCE [LARGE SCALE GENOMIC DNA]</scope>
    <source>
        <strain evidence="9">ATCC 27428</strain>
    </source>
</reference>
<dbReference type="GO" id="GO:0000287">
    <property type="term" value="F:magnesium ion binding"/>
    <property type="evidence" value="ECO:0007669"/>
    <property type="project" value="InterPro"/>
</dbReference>
<proteinExistence type="inferred from homology"/>
<evidence type="ECO:0000313" key="8">
    <source>
        <dbReference type="EMBL" id="PNE35437.1"/>
    </source>
</evidence>
<dbReference type="Pfam" id="PF00205">
    <property type="entry name" value="TPP_enzyme_M"/>
    <property type="match status" value="1"/>
</dbReference>
<evidence type="ECO:0000313" key="10">
    <source>
        <dbReference type="Proteomes" id="UP000528608"/>
    </source>
</evidence>
<dbReference type="Gene3D" id="3.40.50.1220">
    <property type="entry name" value="TPP-binding domain"/>
    <property type="match status" value="1"/>
</dbReference>
<dbReference type="GO" id="GO:0102481">
    <property type="term" value="F:3D-(3,5/4)-trihydroxycyclohexane-1,2-dione hydrolase activity"/>
    <property type="evidence" value="ECO:0007669"/>
    <property type="project" value="UniProtKB-EC"/>
</dbReference>
<comment type="similarity">
    <text evidence="1 3">Belongs to the TPP enzyme family.</text>
</comment>
<name>A0A2N8P340_STREU</name>
<evidence type="ECO:0000259" key="5">
    <source>
        <dbReference type="Pfam" id="PF02775"/>
    </source>
</evidence>
<dbReference type="GO" id="GO:0005948">
    <property type="term" value="C:acetolactate synthase complex"/>
    <property type="evidence" value="ECO:0007669"/>
    <property type="project" value="TreeGrafter"/>
</dbReference>
<dbReference type="PANTHER" id="PTHR18968">
    <property type="entry name" value="THIAMINE PYROPHOSPHATE ENZYMES"/>
    <property type="match status" value="1"/>
</dbReference>
<dbReference type="InterPro" id="IPR012001">
    <property type="entry name" value="Thiamin_PyroP_enz_TPP-bd_dom"/>
</dbReference>
<feature type="domain" description="Thiamine pyrophosphate enzyme TPP-binding" evidence="5">
    <location>
        <begin position="424"/>
        <end position="581"/>
    </location>
</feature>
<evidence type="ECO:0000259" key="6">
    <source>
        <dbReference type="Pfam" id="PF02776"/>
    </source>
</evidence>
<dbReference type="Pfam" id="PF02776">
    <property type="entry name" value="TPP_enzyme_N"/>
    <property type="match status" value="1"/>
</dbReference>
<evidence type="ECO:0000256" key="3">
    <source>
        <dbReference type="RuleBase" id="RU362132"/>
    </source>
</evidence>
<sequence>MTVPPARRATRRLTTAQALVEFLAHQHTERDGRRQRLVAACWGIFGHGNVAGVGQALLESAGALPFLQGRNEQAMVHAAVGYARQSDRLSAHAVTTSIGPGATNLVTGAALATINRLPVLLLPGDTFATRPADPVLQQLEHPGAGDVSVNDCLRPVSRYFDRITRPEALVPAALQAMRVLADPVETGAVTLALPQDVQAEAYDWPAEFFADRVWHVRRPAPPADALAEAVRAIRSARRPLVVAGGGVAHSGAEDALRALADATGVPVASTQAGKGSLHHAHPADVGGLGHTGTAVADALAREADLVLGVGTRYTDFTTASATLFAAPGVRFVNLNISAADAHKMAGLAVVADARAGLAALAGELTGYRVPAAYEREYAAGKAEWEAAVQRAYSWRDAGAPPTQAQVLGALDAVVGDEDVIVNAAGSLPGDLHKLWRSRSRRQYHLEYGYSCMGYEIPAAIGVRLAAPDRPVWALVGDGTYLMMPTELVTAVQEGIPIKVVLIQNHGYASIGGLSEQVGAERFGTAYRFRAADGTYTGGPLPVDLGANAASLGMAVLRPRTVGELREALAEARAAERPTCVYVETGTADTVPGAPPAQAWWDVPVAQAATRPAALRAREEYERRASARRRYL</sequence>
<keyword evidence="8" id="KW-0378">Hydrolase</keyword>
<comment type="caution">
    <text evidence="8">The sequence shown here is derived from an EMBL/GenBank/DDBJ whole genome shotgun (WGS) entry which is preliminary data.</text>
</comment>
<dbReference type="GO" id="GO:0009097">
    <property type="term" value="P:isoleucine biosynthetic process"/>
    <property type="evidence" value="ECO:0007669"/>
    <property type="project" value="TreeGrafter"/>
</dbReference>
<dbReference type="EMBL" id="LGUI01000001">
    <property type="protein sequence ID" value="PNE35437.1"/>
    <property type="molecule type" value="Genomic_DNA"/>
</dbReference>
<dbReference type="Gene3D" id="3.40.50.970">
    <property type="match status" value="2"/>
</dbReference>
<dbReference type="InterPro" id="IPR012000">
    <property type="entry name" value="Thiamin_PyroP_enz_cen_dom"/>
</dbReference>
<feature type="domain" description="Thiamine pyrophosphate enzyme central" evidence="4">
    <location>
        <begin position="226"/>
        <end position="360"/>
    </location>
</feature>
<feature type="domain" description="Thiamine pyrophosphate enzyme N-terminal TPP-binding" evidence="6">
    <location>
        <begin position="40"/>
        <end position="128"/>
    </location>
</feature>